<dbReference type="InterPro" id="IPR006580">
    <property type="entry name" value="Znf_TTF"/>
</dbReference>
<reference evidence="3" key="2">
    <citation type="submission" date="2005-04" db="EMBL/GenBank/DDBJ databases">
        <authorList>
            <person name="Buell R."/>
        </authorList>
    </citation>
    <scope>NUCLEOTIDE SEQUENCE</scope>
</reference>
<reference evidence="5" key="7">
    <citation type="journal article" date="2008" name="Nucleic Acids Res.">
        <title>The rice annotation project database (RAP-DB): 2008 update.</title>
        <authorList>
            <consortium name="The rice annotation project (RAP)"/>
        </authorList>
    </citation>
    <scope>GENOME REANNOTATION</scope>
    <source>
        <strain evidence="5">cv. Nipponbare</strain>
    </source>
</reference>
<feature type="domain" description="TTF-type" evidence="2">
    <location>
        <begin position="322"/>
        <end position="416"/>
    </location>
</feature>
<feature type="region of interest" description="Disordered" evidence="1">
    <location>
        <begin position="1024"/>
        <end position="1050"/>
    </location>
</feature>
<reference evidence="3" key="4">
    <citation type="submission" date="2006-11" db="EMBL/GenBank/DDBJ databases">
        <title>.</title>
        <authorList>
            <person name="Buell C."/>
            <person name="Yuan Q."/>
            <person name="Ouyang S."/>
            <person name="Liu J."/>
            <person name="Wang A."/>
            <person name="Maiti R."/>
            <person name="Lin H."/>
            <person name="Zhu W."/>
            <person name="Hamilton J."/>
            <person name="Jones K."/>
            <person name="Tallon L."/>
            <person name="Feldblyum T."/>
            <person name="Tsitrin T."/>
            <person name="Bera J."/>
            <person name="Kim M."/>
            <person name="Jin S."/>
            <person name="Fadrosh D."/>
            <person name="Vuong H."/>
            <person name="Overton II L."/>
            <person name="Reardon M."/>
            <person name="Weaver B."/>
            <person name="Johri S."/>
            <person name="Lewis M."/>
            <person name="Utterback T."/>
            <person name="Van Aken S."/>
            <person name="Wortman J."/>
            <person name="Haas B."/>
            <person name="Koo H."/>
            <person name="Zismann V."/>
            <person name="Hsiao J."/>
            <person name="Iobst S."/>
            <person name="de Vazeilles A."/>
            <person name="White O."/>
            <person name="Salzberg S."/>
            <person name="Fraser C."/>
        </authorList>
    </citation>
    <scope>NUCLEOTIDE SEQUENCE</scope>
</reference>
<protein>
    <submittedName>
        <fullName evidence="3">HAT family dimerisation domain, putative</fullName>
    </submittedName>
    <submittedName>
        <fullName evidence="4">Os11g0247800 protein</fullName>
    </submittedName>
</protein>
<dbReference type="SMART" id="SM00597">
    <property type="entry name" value="ZnF_TTF"/>
    <property type="match status" value="1"/>
</dbReference>
<feature type="region of interest" description="Disordered" evidence="1">
    <location>
        <begin position="156"/>
        <end position="185"/>
    </location>
</feature>
<reference evidence="4 5" key="1">
    <citation type="journal article" date="2005" name="Nature">
        <title>The map-based sequence of the rice genome.</title>
        <authorList>
            <consortium name="International rice genome sequencing project (IRGSP)"/>
            <person name="Matsumoto T."/>
            <person name="Wu J."/>
            <person name="Kanamori H."/>
            <person name="Katayose Y."/>
            <person name="Fujisawa M."/>
            <person name="Namiki N."/>
            <person name="Mizuno H."/>
            <person name="Yamamoto K."/>
            <person name="Antonio B.A."/>
            <person name="Baba T."/>
            <person name="Sakata K."/>
            <person name="Nagamura Y."/>
            <person name="Aoki H."/>
            <person name="Arikawa K."/>
            <person name="Arita K."/>
            <person name="Bito T."/>
            <person name="Chiden Y."/>
            <person name="Fujitsuka N."/>
            <person name="Fukunaka R."/>
            <person name="Hamada M."/>
            <person name="Harada C."/>
            <person name="Hayashi A."/>
            <person name="Hijishita S."/>
            <person name="Honda M."/>
            <person name="Hosokawa S."/>
            <person name="Ichikawa Y."/>
            <person name="Idonuma A."/>
            <person name="Iijima M."/>
            <person name="Ikeda M."/>
            <person name="Ikeno M."/>
            <person name="Ito K."/>
            <person name="Ito S."/>
            <person name="Ito T."/>
            <person name="Ito Y."/>
            <person name="Ito Y."/>
            <person name="Iwabuchi A."/>
            <person name="Kamiya K."/>
            <person name="Karasawa W."/>
            <person name="Kurita K."/>
            <person name="Katagiri S."/>
            <person name="Kikuta A."/>
            <person name="Kobayashi H."/>
            <person name="Kobayashi N."/>
            <person name="Machita K."/>
            <person name="Maehara T."/>
            <person name="Masukawa M."/>
            <person name="Mizubayashi T."/>
            <person name="Mukai Y."/>
            <person name="Nagasaki H."/>
            <person name="Nagata Y."/>
            <person name="Naito S."/>
            <person name="Nakashima M."/>
            <person name="Nakama Y."/>
            <person name="Nakamichi Y."/>
            <person name="Nakamura M."/>
            <person name="Meguro A."/>
            <person name="Negishi M."/>
            <person name="Ohta I."/>
            <person name="Ohta T."/>
            <person name="Okamoto M."/>
            <person name="Ono N."/>
            <person name="Saji S."/>
            <person name="Sakaguchi M."/>
            <person name="Sakai K."/>
            <person name="Shibata M."/>
            <person name="Shimokawa T."/>
            <person name="Song J."/>
            <person name="Takazaki Y."/>
            <person name="Terasawa K."/>
            <person name="Tsugane M."/>
            <person name="Tsuji K."/>
            <person name="Ueda S."/>
            <person name="Waki K."/>
            <person name="Yamagata H."/>
            <person name="Yamamoto M."/>
            <person name="Yamamoto S."/>
            <person name="Yamane H."/>
            <person name="Yoshiki S."/>
            <person name="Yoshihara R."/>
            <person name="Yukawa K."/>
            <person name="Zhong H."/>
            <person name="Yano M."/>
            <person name="Yuan Q."/>
            <person name="Ouyang S."/>
            <person name="Liu J."/>
            <person name="Jones K.M."/>
            <person name="Gansberger K."/>
            <person name="Moffat K."/>
            <person name="Hill J."/>
            <person name="Bera J."/>
            <person name="Fadrosh D."/>
            <person name="Jin S."/>
            <person name="Johri S."/>
            <person name="Kim M."/>
            <person name="Overton L."/>
            <person name="Reardon M."/>
            <person name="Tsitrin T."/>
            <person name="Vuong H."/>
            <person name="Weaver B."/>
            <person name="Ciecko A."/>
            <person name="Tallon L."/>
            <person name="Jackson J."/>
            <person name="Pai G."/>
            <person name="Aken S.V."/>
            <person name="Utterback T."/>
            <person name="Reidmuller S."/>
            <person name="Feldblyum T."/>
            <person name="Hsiao J."/>
            <person name="Zismann V."/>
            <person name="Iobst S."/>
            <person name="de Vazeille A.R."/>
            <person name="Buell C.R."/>
            <person name="Ying K."/>
            <person name="Li Y."/>
            <person name="Lu T."/>
            <person name="Huang Y."/>
            <person name="Zhao Q."/>
            <person name="Feng Q."/>
            <person name="Zhang L."/>
            <person name="Zhu J."/>
            <person name="Weng Q."/>
            <person name="Mu J."/>
            <person name="Lu Y."/>
            <person name="Fan D."/>
            <person name="Liu Y."/>
            <person name="Guan J."/>
            <person name="Zhang Y."/>
            <person name="Yu S."/>
            <person name="Liu X."/>
            <person name="Zhang Y."/>
            <person name="Hong G."/>
            <person name="Han B."/>
            <person name="Choisne N."/>
            <person name="Demange N."/>
            <person name="Orjeda G."/>
            <person name="Samain S."/>
            <person name="Cattolico L."/>
            <person name="Pelletier E."/>
            <person name="Couloux A."/>
            <person name="Segurens B."/>
            <person name="Wincker P."/>
            <person name="D'Hont A."/>
            <person name="Scarpelli C."/>
            <person name="Weissenbach J."/>
            <person name="Salanoubat M."/>
            <person name="Quetier F."/>
            <person name="Yu Y."/>
            <person name="Kim H.R."/>
            <person name="Rambo T."/>
            <person name="Currie J."/>
            <person name="Collura K."/>
            <person name="Luo M."/>
            <person name="Yang T."/>
            <person name="Ammiraju J.S.S."/>
            <person name="Engler F."/>
            <person name="Soderlund C."/>
            <person name="Wing R.A."/>
            <person name="Palmer L.E."/>
            <person name="de la Bastide M."/>
            <person name="Spiegel L."/>
            <person name="Nascimento L."/>
            <person name="Zutavern T."/>
            <person name="O'Shaughnessy A."/>
            <person name="Dike S."/>
            <person name="Dedhia N."/>
            <person name="Preston R."/>
            <person name="Balija V."/>
            <person name="McCombie W.R."/>
            <person name="Chow T."/>
            <person name="Chen H."/>
            <person name="Chung M."/>
            <person name="Chen C."/>
            <person name="Shaw J."/>
            <person name="Wu H."/>
            <person name="Hsiao K."/>
            <person name="Chao Y."/>
            <person name="Chu M."/>
            <person name="Cheng C."/>
            <person name="Hour A."/>
            <person name="Lee P."/>
            <person name="Lin S."/>
            <person name="Lin Y."/>
            <person name="Liou J."/>
            <person name="Liu S."/>
            <person name="Hsing Y."/>
            <person name="Raghuvanshi S."/>
            <person name="Mohanty A."/>
            <person name="Bharti A.K."/>
            <person name="Gaur A."/>
            <person name="Gupta V."/>
            <person name="Kumar D."/>
            <person name="Ravi V."/>
            <person name="Vij S."/>
            <person name="Kapur A."/>
            <person name="Khurana P."/>
            <person name="Khurana P."/>
            <person name="Khurana J.P."/>
            <person name="Tyagi A.K."/>
            <person name="Gaikwad K."/>
            <person name="Singh A."/>
            <person name="Dalal V."/>
            <person name="Srivastava S."/>
            <person name="Dixit A."/>
            <person name="Pal A.K."/>
            <person name="Ghazi I.A."/>
            <person name="Yadav M."/>
            <person name="Pandit A."/>
            <person name="Bhargava A."/>
            <person name="Sureshbabu K."/>
            <person name="Batra K."/>
            <person name="Sharma T.R."/>
            <person name="Mohapatra T."/>
            <person name="Singh N.K."/>
            <person name="Messing J."/>
            <person name="Nelson A.B."/>
            <person name="Fuks G."/>
            <person name="Kavchok S."/>
            <person name="Keizer G."/>
            <person name="Linton E."/>
            <person name="Llaca V."/>
            <person name="Song R."/>
            <person name="Tanyolac B."/>
            <person name="Young S."/>
            <person name="Ho-Il K."/>
            <person name="Hahn J.H."/>
            <person name="Sangsakoo G."/>
            <person name="Vanavichit A."/>
            <person name="de Mattos Luiz.A.T."/>
            <person name="Zimmer P.D."/>
            <person name="Malone G."/>
            <person name="Dellagostin O."/>
            <person name="de Oliveira A.C."/>
            <person name="Bevan M."/>
            <person name="Bancroft I."/>
            <person name="Minx P."/>
            <person name="Cordum H."/>
            <person name="Wilson R."/>
            <person name="Cheng Z."/>
            <person name="Jin W."/>
            <person name="Jiang J."/>
            <person name="Leong S.A."/>
            <person name="Iwama H."/>
            <person name="Gojobori T."/>
            <person name="Itoh T."/>
            <person name="Niimura Y."/>
            <person name="Fujii Y."/>
            <person name="Habara T."/>
            <person name="Sakai H."/>
            <person name="Sato Y."/>
            <person name="Wilson G."/>
            <person name="Kumar K."/>
            <person name="McCouch S."/>
            <person name="Juretic N."/>
            <person name="Hoen D."/>
            <person name="Wright S."/>
            <person name="Bruskiewich R."/>
            <person name="Bureau T."/>
            <person name="Miyao A."/>
            <person name="Hirochika H."/>
            <person name="Nishikawa T."/>
            <person name="Kadowaki K."/>
            <person name="Sugiura M."/>
            <person name="Burr B."/>
            <person name="Sasaki T."/>
        </authorList>
    </citation>
    <scope>NUCLEOTIDE SEQUENCE [LARGE SCALE GENOMIC DNA]</scope>
    <source>
        <strain evidence="5">cv. Nipponbare</strain>
    </source>
</reference>
<dbReference type="SUPFAM" id="SSF53098">
    <property type="entry name" value="Ribonuclease H-like"/>
    <property type="match status" value="1"/>
</dbReference>
<reference evidence="4" key="6">
    <citation type="journal article" date="2008" name="Nucleic Acids Res.">
        <title>The Rice Annotation Project Database (RAP-DB): 2008 update.</title>
        <authorList>
            <consortium name="The Rice Annotation Project (RAP)"/>
            <person name="Tanaka T."/>
            <person name="Antonio B.A."/>
            <person name="Kikuchi S."/>
            <person name="Matsumoto T."/>
            <person name="Nagamura Y."/>
            <person name="Numa H."/>
            <person name="Sakai H."/>
            <person name="Wu J."/>
            <person name="Itoh T."/>
            <person name="Sasaki T."/>
            <person name="Aono R."/>
            <person name="Fujii Y."/>
            <person name="Habara T."/>
            <person name="Harada E."/>
            <person name="Kanno M."/>
            <person name="Kawahara Y."/>
            <person name="Kawashima H."/>
            <person name="Kubooka H."/>
            <person name="Matsuya A."/>
            <person name="Nakaoka H."/>
            <person name="Saichi N."/>
            <person name="Sanbonmatsu R."/>
            <person name="Sato Y."/>
            <person name="Shinso Y."/>
            <person name="Suzuki M."/>
            <person name="Takeda J."/>
            <person name="Tanino M."/>
            <person name="Todokoro F."/>
            <person name="Yamaguchi K."/>
            <person name="Yamamoto N."/>
            <person name="Yamasaki C."/>
            <person name="Imanishi T."/>
            <person name="Okido T."/>
            <person name="Tada M."/>
            <person name="Ikeo K."/>
            <person name="Tateno Y."/>
            <person name="Gojobori T."/>
            <person name="Lin Y.C."/>
            <person name="Wei F.J."/>
            <person name="Hsing Y.I."/>
            <person name="Zhao Q."/>
            <person name="Han B."/>
            <person name="Kramer M.R."/>
            <person name="McCombie R.W."/>
            <person name="Lonsdale D."/>
            <person name="O'Donovan C.C."/>
            <person name="Whitfield E.J."/>
            <person name="Apweiler R."/>
            <person name="Koyanagi K.O."/>
            <person name="Khurana J.P."/>
            <person name="Raghuvanshi S."/>
            <person name="Singh N.K."/>
            <person name="Tyagi A.K."/>
            <person name="Haberer G."/>
            <person name="Fujisawa M."/>
            <person name="Hosokawa S."/>
            <person name="Ito Y."/>
            <person name="Ikawa H."/>
            <person name="Shibata M."/>
            <person name="Yamamoto M."/>
            <person name="Bruskiewich R.M."/>
            <person name="Hoen D.R."/>
            <person name="Bureau TE."/>
            <person name="Namiki N."/>
            <person name="Ohyanagi H."/>
            <person name="Sakai Y."/>
            <person name="Nobushima S."/>
            <person name="Sakata K."/>
            <person name="Barrero R.A."/>
            <person name="Sato Y."/>
            <person name="Souvorov A."/>
            <person name="Smith-White B."/>
            <person name="Tatusova T."/>
            <person name="An S."/>
            <person name="An G."/>
            <person name="OOta S."/>
            <person name="Fuks G."/>
            <person name="Messing J."/>
            <person name="Christie K.R."/>
            <person name="Lieberherr D."/>
            <person name="Kim H."/>
            <person name="Zuccolo A."/>
            <person name="Wing R.A."/>
            <person name="Nobuta K."/>
            <person name="Green P.J."/>
            <person name="Lu C."/>
            <person name="Meyers BC."/>
            <person name="Chaparro C."/>
            <person name="Piegu B."/>
            <person name="Panaud O."/>
            <person name="Echeverria M."/>
        </authorList>
    </citation>
    <scope>NUCLEOTIDE SEQUENCE</scope>
</reference>
<dbReference type="InterPro" id="IPR008906">
    <property type="entry name" value="HATC_C_dom"/>
</dbReference>
<dbReference type="AlphaFoldDB" id="Q0ITJ8"/>
<dbReference type="InterPro" id="IPR055298">
    <property type="entry name" value="AtLOH3-like"/>
</dbReference>
<evidence type="ECO:0000259" key="2">
    <source>
        <dbReference type="SMART" id="SM00597"/>
    </source>
</evidence>
<name>Q0ITJ8_ORYSJ</name>
<reference evidence="4" key="8">
    <citation type="submission" date="2009-08" db="EMBL/GenBank/DDBJ databases">
        <title>Oryza sativa nipponbare(GA3) genomic DNA, chromosome 11.</title>
        <authorList>
            <consortium name="IRGSP(International Rice Genome Sequencing Project)"/>
        </authorList>
    </citation>
    <scope>NUCLEOTIDE SEQUENCE</scope>
</reference>
<accession>Q0ITJ8</accession>
<dbReference type="PANTHER" id="PTHR11697">
    <property type="entry name" value="GENERAL TRANSCRIPTION FACTOR 2-RELATED ZINC FINGER PROTEIN"/>
    <property type="match status" value="1"/>
</dbReference>
<dbReference type="EMBL" id="AP008217">
    <property type="protein sequence ID" value="BAF27979.1"/>
    <property type="molecule type" value="Genomic_DNA"/>
</dbReference>
<dbReference type="InterPro" id="IPR012337">
    <property type="entry name" value="RNaseH-like_sf"/>
</dbReference>
<reference evidence="4" key="5">
    <citation type="journal article" date="2007" name="Genome Res.">
        <title>Curated Genome Annotation of Oryza sativa ssp. japonica and Comparative Genome Analysis with Arabidopsis thaliana.</title>
        <authorList>
            <consortium name="The Rice Annotation Project (RAP)"/>
            <person name="Itoh T."/>
            <person name="Tanaka T."/>
            <person name="Barrero R.A."/>
            <person name="Yamasaki C."/>
            <person name="Fujii Y."/>
            <person name="Hilton P.B."/>
            <person name="Antonio B.A."/>
            <person name="Aono H."/>
            <person name="Apweiler R."/>
            <person name="Bruskiewich R."/>
            <person name="Bureau T."/>
            <person name="Burr F."/>
            <person name="Costa de Oliveira A."/>
            <person name="Fuks G."/>
            <person name="Habara T."/>
            <person name="Haberer G."/>
            <person name="Han B."/>
            <person name="Harada E."/>
            <person name="Hiraki A.T."/>
            <person name="Hirochika H."/>
            <person name="Hoen D."/>
            <person name="Hokari H."/>
            <person name="Hosokawa S."/>
            <person name="Hsing Y."/>
            <person name="Ikawa H."/>
            <person name="Ikeo K."/>
            <person name="Imanishi T."/>
            <person name="Ito Y."/>
            <person name="Jaiswal P."/>
            <person name="Kanno M."/>
            <person name="Kawahara Y."/>
            <person name="Kawamura T."/>
            <person name="Kawashima H."/>
            <person name="Khurana J.P."/>
            <person name="Kikuchi S."/>
            <person name="Komatsu S."/>
            <person name="Koyanagi K.O."/>
            <person name="Kubooka H."/>
            <person name="Lieberherr D."/>
            <person name="Lin Y.C."/>
            <person name="Lonsdale D."/>
            <person name="Matsumoto T."/>
            <person name="Matsuya A."/>
            <person name="McCombie W.R."/>
            <person name="Messing J."/>
            <person name="Miyao A."/>
            <person name="Mulder N."/>
            <person name="Nagamura Y."/>
            <person name="Nam J."/>
            <person name="Namiki N."/>
            <person name="Numa H."/>
            <person name="Nurimoto S."/>
            <person name="O'donovan C."/>
            <person name="Ohyanagi H."/>
            <person name="Okido T."/>
            <person name="Oota S."/>
            <person name="Osato N."/>
            <person name="Palmer L.E."/>
            <person name="Quetier F."/>
            <person name="Raghuvanshi S."/>
            <person name="Saichi N."/>
            <person name="Sakai H."/>
            <person name="Sakai Y."/>
            <person name="Sakata K."/>
            <person name="Sakurai T."/>
            <person name="Sato F."/>
            <person name="Sato Y."/>
            <person name="Schoof H."/>
            <person name="Seki M."/>
            <person name="Shibata M."/>
            <person name="Shimizu Y."/>
            <person name="Shinozaki K."/>
            <person name="Shinso Y."/>
            <person name="Singh N.K."/>
            <person name="Smith-White B."/>
            <person name="Takeda J."/>
            <person name="Tanino M."/>
            <person name="Tatusova T."/>
            <person name="Thongjuea S."/>
            <person name="Todokoro F."/>
            <person name="Tsugane M."/>
            <person name="Tyagi A.K."/>
            <person name="Vanavichit A."/>
            <person name="Wang A."/>
            <person name="Wing R.A."/>
            <person name="Yamaguchi K."/>
            <person name="Yamamoto M."/>
            <person name="Yamamoto N."/>
            <person name="Yu Y."/>
            <person name="Zhang H."/>
            <person name="Zhao Q."/>
            <person name="Higo K."/>
            <person name="Burr B."/>
            <person name="Gojobori T."/>
            <person name="Sasaki T."/>
        </authorList>
    </citation>
    <scope>NUCLEOTIDE SEQUENCE</scope>
</reference>
<reference evidence="4" key="9">
    <citation type="submission" date="2009-08" db="EMBL/GenBank/DDBJ databases">
        <title>The Second Rice Annotation Project Meeting (RAP2).</title>
        <authorList>
            <consortium name="The Rice Annotation Project (RAP)"/>
        </authorList>
    </citation>
    <scope>NUCLEOTIDE SEQUENCE</scope>
</reference>
<reference evidence="4" key="3">
    <citation type="journal article" date="2006" name="Nucleic Acids Res.">
        <title>The Rice Annotation Project Database (RAP-DB): hub for Oryza sativa ssp. japonica genome information.</title>
        <authorList>
            <person name="Ohyanagi H."/>
            <person name="Tanaka T."/>
            <person name="Sakai H."/>
            <person name="Shigemoto Y."/>
            <person name="Yamaguchi K."/>
            <person name="Habara T."/>
            <person name="Fujii Y."/>
            <person name="Antonio B.A."/>
            <person name="Nagamura Y."/>
            <person name="Imanishi T."/>
            <person name="Ikeo K."/>
            <person name="Itoh T."/>
            <person name="Gojobori T."/>
            <person name="Sasaki T."/>
        </authorList>
    </citation>
    <scope>NUCLEOTIDE SEQUENCE</scope>
</reference>
<dbReference type="InterPro" id="IPR025398">
    <property type="entry name" value="DUF4371"/>
</dbReference>
<dbReference type="KEGG" id="dosa:Os11g0247800"/>
<evidence type="ECO:0000313" key="4">
    <source>
        <dbReference type="EMBL" id="BAF27979.1"/>
    </source>
</evidence>
<organism evidence="4 5">
    <name type="scientific">Oryza sativa subsp. japonica</name>
    <name type="common">Rice</name>
    <dbReference type="NCBI Taxonomy" id="39947"/>
    <lineage>
        <taxon>Eukaryota</taxon>
        <taxon>Viridiplantae</taxon>
        <taxon>Streptophyta</taxon>
        <taxon>Embryophyta</taxon>
        <taxon>Tracheophyta</taxon>
        <taxon>Spermatophyta</taxon>
        <taxon>Magnoliopsida</taxon>
        <taxon>Liliopsida</taxon>
        <taxon>Poales</taxon>
        <taxon>Poaceae</taxon>
        <taxon>BOP clade</taxon>
        <taxon>Oryzoideae</taxon>
        <taxon>Oryzeae</taxon>
        <taxon>Oryzinae</taxon>
        <taxon>Oryza</taxon>
        <taxon>Oryza sativa</taxon>
    </lineage>
</organism>
<feature type="compositionally biased region" description="Acidic residues" evidence="1">
    <location>
        <begin position="1037"/>
        <end position="1050"/>
    </location>
</feature>
<evidence type="ECO:0000313" key="3">
    <source>
        <dbReference type="EMBL" id="AAX96758.1"/>
    </source>
</evidence>
<gene>
    <name evidence="3" type="ordered locus">LOC_Os11g14270</name>
    <name evidence="4" type="ordered locus">Os11g0247800</name>
</gene>
<dbReference type="Pfam" id="PF14291">
    <property type="entry name" value="DUF4371"/>
    <property type="match status" value="1"/>
</dbReference>
<evidence type="ECO:0000256" key="1">
    <source>
        <dbReference type="SAM" id="MobiDB-lite"/>
    </source>
</evidence>
<dbReference type="PANTHER" id="PTHR11697:SF230">
    <property type="entry name" value="ZINC FINGER, MYM DOMAIN CONTAINING 1"/>
    <property type="match status" value="1"/>
</dbReference>
<dbReference type="GO" id="GO:0046983">
    <property type="term" value="F:protein dimerization activity"/>
    <property type="evidence" value="ECO:0007669"/>
    <property type="project" value="InterPro"/>
</dbReference>
<proteinExistence type="predicted"/>
<dbReference type="Pfam" id="PF05699">
    <property type="entry name" value="Dimer_Tnp_hAT"/>
    <property type="match status" value="1"/>
</dbReference>
<dbReference type="Proteomes" id="UP000000763">
    <property type="component" value="Chromosome 11"/>
</dbReference>
<dbReference type="EMBL" id="AC137924">
    <property type="protein sequence ID" value="AAX96758.1"/>
    <property type="molecule type" value="Genomic_DNA"/>
</dbReference>
<sequence>MAYLILDVDQMFQLSGKKVISDQIVPKISKVLASLRGGPRPGATWAADQVVGRVVMDPPPRYTSEILAQGPLNQPNPNSPPQFLRSERQRWESGGVARRLLARGSLLRSYPARQHAGAAARLARRLLGSLGRSLPASALLPPYSSASTPLLIRLPGGQADSTSAPSLGPAVGNEPTTPKGQGPRRGFVLMSRAASTGTQIPPQTAGTGGSNTQQAAAVVEAAIGETGARASNIQVQHAPSTCEAAPSIVETVGSNIPQPEQEPHNSETVELNPADIVADPGLRKPIEQFHIDIRDAVRREYLSRGPCQPIGHKYPQKLMGNRQRSFHDSWFKMHNWLEYSIAKDAAFCFYCYLFKQPRPDNFGVDAFTSKGFTNWKHATGSFNEHVGKVDSFHNRARKHCEDFKNQRQSVSYKMDSGSKKLEQQYYGRITMILGVVRFLLLQALAFRGHDESHGSSNKGNFLEMIEWYKEKDKDAQKLLGNSPGNHLLTSPKIQKHLCKACANKTTKAILKDIGERNFAILVDESRDASIKEQMAVILRYINSKGQVIERFLGVEHVPDTTSVALKIALDAMIVSHGLSMHKVRGQGYDGASNMRGEFHGLQRRVLDENPYAFYIHCFAHQLQLVVVSVAKCCSPVSDFFNYTPMIVNTVNGSCKRHDQLAQEHHDNLVSSLETGEIFSGRGKNQATNLARPGDTRWGSHHKTLCRLQHMWKAVLEVLENICEDNPTTKITATGLLKQMESFEFVLIMHLMIRLLGKTNDLSQCLQKKDQNIIRAIGLIGTTLQKINHIRQHGWQELFEETKTFCLKYNIIVPDMSDTTTTRGRSRGRGGQLITYQHHFNNEIFNVVHDQLIVELNNRFAERSTQLLRCIACLDPRNSFANFDEDKLIELARMYAADFSPYDCIVLKDQLETFIADVRADPHFLSCSDLGNLAMKMVQSDRHTVFPLVYRLIELALILPVATATVERAFSAMNIIKTELRNKMADEWLNHRVVCYIERDIFASIDNDKILTHFQELRTRKMKLPLPSGSRSGATIEEFNEDDIDSEEDNT</sequence>
<evidence type="ECO:0000313" key="5">
    <source>
        <dbReference type="Proteomes" id="UP000000763"/>
    </source>
</evidence>